<accession>A0ABR3Y8V9</accession>
<name>A0ABR3Y8V9_9EURO</name>
<dbReference type="Pfam" id="PF14441">
    <property type="entry name" value="OTT_1508_deam"/>
    <property type="match status" value="1"/>
</dbReference>
<gene>
    <name evidence="1" type="ORF">Plec18167_002098</name>
</gene>
<proteinExistence type="predicted"/>
<keyword evidence="2" id="KW-1185">Reference proteome</keyword>
<comment type="caution">
    <text evidence="1">The sequence shown here is derived from an EMBL/GenBank/DDBJ whole genome shotgun (WGS) entry which is preliminary data.</text>
</comment>
<evidence type="ECO:0000313" key="2">
    <source>
        <dbReference type="Proteomes" id="UP001583193"/>
    </source>
</evidence>
<dbReference type="EMBL" id="JAVDPF010000004">
    <property type="protein sequence ID" value="KAL1884508.1"/>
    <property type="molecule type" value="Genomic_DNA"/>
</dbReference>
<evidence type="ECO:0000313" key="1">
    <source>
        <dbReference type="EMBL" id="KAL1884508.1"/>
    </source>
</evidence>
<protein>
    <submittedName>
        <fullName evidence="1">Uncharacterized protein</fullName>
    </submittedName>
</protein>
<organism evidence="1 2">
    <name type="scientific">Paecilomyces lecythidis</name>
    <dbReference type="NCBI Taxonomy" id="3004212"/>
    <lineage>
        <taxon>Eukaryota</taxon>
        <taxon>Fungi</taxon>
        <taxon>Dikarya</taxon>
        <taxon>Ascomycota</taxon>
        <taxon>Pezizomycotina</taxon>
        <taxon>Eurotiomycetes</taxon>
        <taxon>Eurotiomycetidae</taxon>
        <taxon>Eurotiales</taxon>
        <taxon>Thermoascaceae</taxon>
        <taxon>Paecilomyces</taxon>
    </lineage>
</organism>
<dbReference type="InterPro" id="IPR027796">
    <property type="entry name" value="OTT_1508_deam-like"/>
</dbReference>
<reference evidence="1 2" key="1">
    <citation type="journal article" date="2024" name="IMA Fungus">
        <title>IMA Genome - F19 : A genome assembly and annotation guide to empower mycologists, including annotated draft genome sequences of Ceratocystis pirilliformis, Diaporthe australafricana, Fusarium ophioides, Paecilomyces lecythidis, and Sporothrix stenoceras.</title>
        <authorList>
            <person name="Aylward J."/>
            <person name="Wilson A.M."/>
            <person name="Visagie C.M."/>
            <person name="Spraker J."/>
            <person name="Barnes I."/>
            <person name="Buitendag C."/>
            <person name="Ceriani C."/>
            <person name="Del Mar Angel L."/>
            <person name="du Plessis D."/>
            <person name="Fuchs T."/>
            <person name="Gasser K."/>
            <person name="Kramer D."/>
            <person name="Li W."/>
            <person name="Munsamy K."/>
            <person name="Piso A."/>
            <person name="Price J.L."/>
            <person name="Sonnekus B."/>
            <person name="Thomas C."/>
            <person name="van der Nest A."/>
            <person name="van Dijk A."/>
            <person name="van Heerden A."/>
            <person name="van Vuuren N."/>
            <person name="Yilmaz N."/>
            <person name="Duong T.A."/>
            <person name="van der Merwe N.A."/>
            <person name="Wingfield M.J."/>
            <person name="Wingfield B.D."/>
        </authorList>
    </citation>
    <scope>NUCLEOTIDE SEQUENCE [LARGE SCALE GENOMIC DNA]</scope>
    <source>
        <strain evidence="1 2">CMW 18167</strain>
    </source>
</reference>
<sequence length="489" mass="55673">MASNTREAELKISSPTAEHITELLAAISKLQNRYHEVYQSELGIPSSLPSDYPHETSTILDALAYLSVSQGRPDSIALVLRINRNTQSVDIIASRNQDVPPASAVHLHQIWYFLRRLSNRYWEIYPNGTQETIVDREFRDISLKFAELCVRFSSKRLKEIIDSGFSDLMDVSAHIQDPGHAFYGFQDSIRTVRHMLSRDESTFADGDWRLLFFCILAIEKATDRLYKSGSIMAQELRQLWSLIRTGWLFRVRSIWESYDKLMKVTVSPQFRDIFNLQLNVHTISPETGKLSSIAESARQWEDVIEAALAYSNKYGDPRHTEPGVLDLSTIRSDTVYMAQEGVLRETVVHAEAKLLAAVEMSQQENPELPRVFTYISTTEPPCQGCDGFCRAFNITHGTTWKVQRWFEKACPSWAFPSELPRRDDILKATYNLLASDWAACYRGYLPKPASSYSDSAAESGGIGAVLDFYEDEAQNIMAKMMELRKDMEG</sequence>
<dbReference type="Proteomes" id="UP001583193">
    <property type="component" value="Unassembled WGS sequence"/>
</dbReference>